<dbReference type="GO" id="GO:0030425">
    <property type="term" value="C:dendrite"/>
    <property type="evidence" value="ECO:0007669"/>
    <property type="project" value="TreeGrafter"/>
</dbReference>
<sequence length="375" mass="43136">MENNVGTDQTRRREYPRYKKSCFWVLWSCFVPVATLSYPVYSIWSMVKGQRSLPRPASTLRTAVMFKEGVLLISITPIVGYLVYKRSLALELVSELQKFRHSIRMSSTKRARNGFMIFLVACFIGGYFTIIGREMIYIVQKFSWAYVLVDFFEFVFWFLIDAFTMCFYFTAVSAMSDAYDELISTLSLLRPSPRTVSGSVGTRQNAFAVAAEPTPELHADIFKSASESLVRLHDLHRLLHRYMEFPITVSMQVSVIVTIISLFLMTFWKTAETVWRVKAIAFIVVGALPFIILCNIPEILKYRIEKLQVLLRSLRRHHPDQGFKQATTDLLETLNEFPGFKLCGLFTLGRPCVVDICSFTATYLVILLQFLATER</sequence>
<dbReference type="Pfam" id="PF08395">
    <property type="entry name" value="7tm_7"/>
    <property type="match status" value="1"/>
</dbReference>
<comment type="caution">
    <text evidence="8">The sequence shown here is derived from an EMBL/GenBank/DDBJ whole genome shotgun (WGS) entry which is preliminary data.</text>
</comment>
<dbReference type="GO" id="GO:0050909">
    <property type="term" value="P:sensory perception of taste"/>
    <property type="evidence" value="ECO:0007669"/>
    <property type="project" value="InterPro"/>
</dbReference>
<organism evidence="8 9">
    <name type="scientific">Penaeus vannamei</name>
    <name type="common">Whiteleg shrimp</name>
    <name type="synonym">Litopenaeus vannamei</name>
    <dbReference type="NCBI Taxonomy" id="6689"/>
    <lineage>
        <taxon>Eukaryota</taxon>
        <taxon>Metazoa</taxon>
        <taxon>Ecdysozoa</taxon>
        <taxon>Arthropoda</taxon>
        <taxon>Crustacea</taxon>
        <taxon>Multicrustacea</taxon>
        <taxon>Malacostraca</taxon>
        <taxon>Eumalacostraca</taxon>
        <taxon>Eucarida</taxon>
        <taxon>Decapoda</taxon>
        <taxon>Dendrobranchiata</taxon>
        <taxon>Penaeoidea</taxon>
        <taxon>Penaeidae</taxon>
        <taxon>Penaeus</taxon>
    </lineage>
</organism>
<dbReference type="EMBL" id="QCYY01002808">
    <property type="protein sequence ID" value="ROT67451.1"/>
    <property type="molecule type" value="Genomic_DNA"/>
</dbReference>
<keyword evidence="2" id="KW-1003">Cell membrane</keyword>
<dbReference type="Proteomes" id="UP000283509">
    <property type="component" value="Unassembled WGS sequence"/>
</dbReference>
<feature type="transmembrane region" description="Helical" evidence="7">
    <location>
        <begin position="274"/>
        <end position="296"/>
    </location>
</feature>
<reference evidence="8 9" key="2">
    <citation type="submission" date="2019-01" db="EMBL/GenBank/DDBJ databases">
        <title>The decoding of complex shrimp genome reveals the adaptation for benthos swimmer, frequently molting mechanism and breeding impact on genome.</title>
        <authorList>
            <person name="Sun Y."/>
            <person name="Gao Y."/>
            <person name="Yu Y."/>
        </authorList>
    </citation>
    <scope>NUCLEOTIDE SEQUENCE [LARGE SCALE GENOMIC DNA]</scope>
    <source>
        <tissue evidence="8">Muscle</tissue>
    </source>
</reference>
<evidence type="ECO:0000256" key="7">
    <source>
        <dbReference type="SAM" id="Phobius"/>
    </source>
</evidence>
<feature type="transmembrane region" description="Helical" evidence="7">
    <location>
        <begin position="21"/>
        <end position="44"/>
    </location>
</feature>
<feature type="transmembrane region" description="Helical" evidence="7">
    <location>
        <begin position="114"/>
        <end position="132"/>
    </location>
</feature>
<evidence type="ECO:0000256" key="3">
    <source>
        <dbReference type="ARBA" id="ARBA00022692"/>
    </source>
</evidence>
<name>A0A3R7Q3B4_PENVA</name>
<dbReference type="GO" id="GO:0043025">
    <property type="term" value="C:neuronal cell body"/>
    <property type="evidence" value="ECO:0007669"/>
    <property type="project" value="TreeGrafter"/>
</dbReference>
<keyword evidence="9" id="KW-1185">Reference proteome</keyword>
<evidence type="ECO:0000256" key="4">
    <source>
        <dbReference type="ARBA" id="ARBA00022989"/>
    </source>
</evidence>
<keyword evidence="4 7" id="KW-1133">Transmembrane helix</keyword>
<evidence type="ECO:0000313" key="8">
    <source>
        <dbReference type="EMBL" id="ROT67451.1"/>
    </source>
</evidence>
<feature type="transmembrane region" description="Helical" evidence="7">
    <location>
        <begin position="64"/>
        <end position="84"/>
    </location>
</feature>
<feature type="transmembrane region" description="Helical" evidence="7">
    <location>
        <begin position="245"/>
        <end position="268"/>
    </location>
</feature>
<evidence type="ECO:0000256" key="5">
    <source>
        <dbReference type="ARBA" id="ARBA00023136"/>
    </source>
</evidence>
<gene>
    <name evidence="8" type="ORF">C7M84_014448</name>
</gene>
<dbReference type="GO" id="GO:0030424">
    <property type="term" value="C:axon"/>
    <property type="evidence" value="ECO:0007669"/>
    <property type="project" value="TreeGrafter"/>
</dbReference>
<dbReference type="PANTHER" id="PTHR21143:SF121">
    <property type="entry name" value="GUSTATORY AND ODORANT RECEPTOR 21A"/>
    <property type="match status" value="1"/>
</dbReference>
<evidence type="ECO:0008006" key="10">
    <source>
        <dbReference type="Google" id="ProtNLM"/>
    </source>
</evidence>
<dbReference type="GO" id="GO:0005886">
    <property type="term" value="C:plasma membrane"/>
    <property type="evidence" value="ECO:0007669"/>
    <property type="project" value="UniProtKB-SubCell"/>
</dbReference>
<accession>A0A3R7Q3B4</accession>
<proteinExistence type="predicted"/>
<evidence type="ECO:0000256" key="2">
    <source>
        <dbReference type="ARBA" id="ARBA00022475"/>
    </source>
</evidence>
<dbReference type="PANTHER" id="PTHR21143">
    <property type="entry name" value="INVERTEBRATE GUSTATORY RECEPTOR"/>
    <property type="match status" value="1"/>
</dbReference>
<dbReference type="InterPro" id="IPR013604">
    <property type="entry name" value="7TM_chemorcpt"/>
</dbReference>
<dbReference type="AlphaFoldDB" id="A0A3R7Q3B4"/>
<protein>
    <recommendedName>
        <fullName evidence="10">Gustatory receptor</fullName>
    </recommendedName>
</protein>
<evidence type="ECO:0000256" key="6">
    <source>
        <dbReference type="ARBA" id="ARBA00023170"/>
    </source>
</evidence>
<reference evidence="8 9" key="1">
    <citation type="submission" date="2018-04" db="EMBL/GenBank/DDBJ databases">
        <authorList>
            <person name="Zhang X."/>
            <person name="Yuan J."/>
            <person name="Li F."/>
            <person name="Xiang J."/>
        </authorList>
    </citation>
    <scope>NUCLEOTIDE SEQUENCE [LARGE SCALE GENOMIC DNA]</scope>
    <source>
        <tissue evidence="8">Muscle</tissue>
    </source>
</reference>
<comment type="subcellular location">
    <subcellularLocation>
        <location evidence="1">Cell membrane</location>
        <topology evidence="1">Multi-pass membrane protein</topology>
    </subcellularLocation>
</comment>
<feature type="transmembrane region" description="Helical" evidence="7">
    <location>
        <begin position="144"/>
        <end position="169"/>
    </location>
</feature>
<keyword evidence="3 7" id="KW-0812">Transmembrane</keyword>
<evidence type="ECO:0000256" key="1">
    <source>
        <dbReference type="ARBA" id="ARBA00004651"/>
    </source>
</evidence>
<evidence type="ECO:0000313" key="9">
    <source>
        <dbReference type="Proteomes" id="UP000283509"/>
    </source>
</evidence>
<keyword evidence="6" id="KW-0675">Receptor</keyword>
<keyword evidence="5 7" id="KW-0472">Membrane</keyword>